<organism evidence="3 4">
    <name type="scientific">Lachancea meyersii CBS 8951</name>
    <dbReference type="NCBI Taxonomy" id="1266667"/>
    <lineage>
        <taxon>Eukaryota</taxon>
        <taxon>Fungi</taxon>
        <taxon>Dikarya</taxon>
        <taxon>Ascomycota</taxon>
        <taxon>Saccharomycotina</taxon>
        <taxon>Saccharomycetes</taxon>
        <taxon>Saccharomycetales</taxon>
        <taxon>Saccharomycetaceae</taxon>
        <taxon>Lachancea</taxon>
    </lineage>
</organism>
<feature type="domain" description="BSD" evidence="2">
    <location>
        <begin position="176"/>
        <end position="228"/>
    </location>
</feature>
<dbReference type="OrthoDB" id="73788at2759"/>
<dbReference type="PANTHER" id="PTHR16019:SF5">
    <property type="entry name" value="BSD DOMAIN-CONTAINING PROTEIN 1"/>
    <property type="match status" value="1"/>
</dbReference>
<evidence type="ECO:0000313" key="3">
    <source>
        <dbReference type="EMBL" id="SCU83640.1"/>
    </source>
</evidence>
<evidence type="ECO:0000256" key="1">
    <source>
        <dbReference type="SAM" id="MobiDB-lite"/>
    </source>
</evidence>
<dbReference type="InterPro" id="IPR051494">
    <property type="entry name" value="BSD_domain-containing"/>
</dbReference>
<dbReference type="Gene3D" id="1.10.3970.10">
    <property type="entry name" value="BSD domain"/>
    <property type="match status" value="1"/>
</dbReference>
<reference evidence="4" key="1">
    <citation type="submission" date="2016-03" db="EMBL/GenBank/DDBJ databases">
        <authorList>
            <person name="Devillers Hugo."/>
        </authorList>
    </citation>
    <scope>NUCLEOTIDE SEQUENCE [LARGE SCALE GENOMIC DNA]</scope>
</reference>
<feature type="compositionally biased region" description="Acidic residues" evidence="1">
    <location>
        <begin position="292"/>
        <end position="302"/>
    </location>
</feature>
<dbReference type="Pfam" id="PF03909">
    <property type="entry name" value="BSD"/>
    <property type="match status" value="1"/>
</dbReference>
<feature type="region of interest" description="Disordered" evidence="1">
    <location>
        <begin position="239"/>
        <end position="302"/>
    </location>
</feature>
<accession>A0A1G4J2N9</accession>
<proteinExistence type="predicted"/>
<feature type="region of interest" description="Disordered" evidence="1">
    <location>
        <begin position="115"/>
        <end position="138"/>
    </location>
</feature>
<dbReference type="PROSITE" id="PS50858">
    <property type="entry name" value="BSD"/>
    <property type="match status" value="1"/>
</dbReference>
<feature type="compositionally biased region" description="Acidic residues" evidence="1">
    <location>
        <begin position="249"/>
        <end position="260"/>
    </location>
</feature>
<dbReference type="AlphaFoldDB" id="A0A1G4J2N9"/>
<dbReference type="GO" id="GO:0005737">
    <property type="term" value="C:cytoplasm"/>
    <property type="evidence" value="ECO:0007669"/>
    <property type="project" value="TreeGrafter"/>
</dbReference>
<feature type="region of interest" description="Disordered" evidence="1">
    <location>
        <begin position="1"/>
        <end position="26"/>
    </location>
</feature>
<protein>
    <submittedName>
        <fullName evidence="3">LAME_0C05952g1_1</fullName>
    </submittedName>
</protein>
<evidence type="ECO:0000259" key="2">
    <source>
        <dbReference type="PROSITE" id="PS50858"/>
    </source>
</evidence>
<dbReference type="SUPFAM" id="SSF140383">
    <property type="entry name" value="BSD domain-like"/>
    <property type="match status" value="1"/>
</dbReference>
<dbReference type="SMART" id="SM00751">
    <property type="entry name" value="BSD"/>
    <property type="match status" value="1"/>
</dbReference>
<dbReference type="InterPro" id="IPR005607">
    <property type="entry name" value="BSD_dom"/>
</dbReference>
<dbReference type="Proteomes" id="UP000191144">
    <property type="component" value="Chromosome C"/>
</dbReference>
<dbReference type="InterPro" id="IPR035925">
    <property type="entry name" value="BSD_dom_sf"/>
</dbReference>
<evidence type="ECO:0000313" key="4">
    <source>
        <dbReference type="Proteomes" id="UP000191144"/>
    </source>
</evidence>
<dbReference type="PANTHER" id="PTHR16019">
    <property type="entry name" value="SYNAPSE-ASSOCIATED PROTEIN"/>
    <property type="match status" value="1"/>
</dbReference>
<name>A0A1G4J2N9_9SACH</name>
<gene>
    <name evidence="3" type="ORF">LAME_0C05952G</name>
</gene>
<feature type="compositionally biased region" description="Basic and acidic residues" evidence="1">
    <location>
        <begin position="261"/>
        <end position="290"/>
    </location>
</feature>
<keyword evidence="4" id="KW-1185">Reference proteome</keyword>
<feature type="compositionally biased region" description="Polar residues" evidence="1">
    <location>
        <begin position="115"/>
        <end position="137"/>
    </location>
</feature>
<dbReference type="EMBL" id="LT598479">
    <property type="protein sequence ID" value="SCU83640.1"/>
    <property type="molecule type" value="Genomic_DNA"/>
</dbReference>
<sequence>MEFFYEEQAAANGPGASDSQLEHDKSTEEAFERFEGSIDKQYQKTAEAVKKLIKNDERTLELNIPLDPHLSERAQEALDSLDHQLHNVENLAQNYWQKVASTSFWSNVSDSLGLNGQNETKNSNQVNLQSPVSSQGKAVTPVAGNRTEAELRLLSSDQSIYLNSTMNAKGEGDGAKAEAFDVDAHTTEIADLLKADSVLTQTMNALVPEHVSYGDFWDIYFTRRQKILDMENQRKDLLKKEAKDSAPVDWDDEDEDEDDGTKDNGKDNKNDGEKKISPDENVKKSSHQETIEGSDEDDDDWE</sequence>